<evidence type="ECO:0000256" key="1">
    <source>
        <dbReference type="SAM" id="MobiDB-lite"/>
    </source>
</evidence>
<protein>
    <submittedName>
        <fullName evidence="2">Uncharacterized protein</fullName>
    </submittedName>
</protein>
<feature type="compositionally biased region" description="Basic and acidic residues" evidence="1">
    <location>
        <begin position="28"/>
        <end position="39"/>
    </location>
</feature>
<feature type="compositionally biased region" description="Low complexity" evidence="1">
    <location>
        <begin position="576"/>
        <end position="598"/>
    </location>
</feature>
<feature type="region of interest" description="Disordered" evidence="1">
    <location>
        <begin position="253"/>
        <end position="302"/>
    </location>
</feature>
<dbReference type="InterPro" id="IPR052303">
    <property type="entry name" value="CEFIP"/>
</dbReference>
<dbReference type="AlphaFoldDB" id="A0A9Q0I532"/>
<dbReference type="OrthoDB" id="8945866at2759"/>
<sequence>MKIVEDMRHQQLQHEAPTARNGDGDPASPEKRQAAEHKRAPAKTVKVSVLSDGSPKSVLKNTNRWCAHGVAPAGPDREIQTLVTDITEGQKEDGDVDVFLRETLPASSSSSSSSSPSPSPSPSSPLVEPAEEERVKPVDKGTSQPRPVTPATEPEPEDTGLTVTRYKVSRVHTPRDDNDDDDDDDEEDEDSLGLYEELVACVTDGESHYITTHEIQLTELSDEEEGRELGADLGEDTQLYSFVDYAPFVEAAVDGGGGSRARGRPVNHGTRPVERDPLSSDESLSKTPSCGAPGGGGPVHLSIKTTSRAINDLSSDSQEKQNKNHPPPHPHHHHPHHHQQHHQHHASARPGDTRGGRRYPPRGAGALRVGGAKCFIAAPGRFHFGRALKGREAAASSGGASSSALSELDDADKEVRHFTGRSFKSLAYPCLGALHLSSSSETSEGLQGANQQRSWSALVDLKCAKLGMDQLAARQNPTPVRSMDHKNNNTHTHTGGYKGIINNKTITLNNNNSSSSTTQQIELLQQGFGRAHGGVFTLTETVNFRCNVESSRMYGGGGGGVGEGWGERRANFAQKSRSSASGSRSSAADGVTDASLGRQGRGLGGGAASGRAAAGCTTAAMEDTHKKAIFASSLLKNVISKKMQFEEERKMERGEICEKEGSGRGRERPPPLQRQGSRFSEAGSEINPNIVCLDELGDMVDTSSCDTVSDCLRREKDAAAVTLTPAPETRVAADSTTVSDAGAGVEPARRPGAFEAATNSTLPRSQNSAFRSWRDGELQFQKERKSHKTLEETSLKLEELNERPEDAINAPRSDPGNDKLKKMSHLFVPTIQIMPDEGGEAETHLATVNYSMDGADSRRRITTSSHRRLRLT</sequence>
<dbReference type="Proteomes" id="UP001148018">
    <property type="component" value="Unassembled WGS sequence"/>
</dbReference>
<keyword evidence="3" id="KW-1185">Reference proteome</keyword>
<dbReference type="EMBL" id="JANIIK010000118">
    <property type="protein sequence ID" value="KAJ3585163.1"/>
    <property type="molecule type" value="Genomic_DNA"/>
</dbReference>
<feature type="compositionally biased region" description="Acidic residues" evidence="1">
    <location>
        <begin position="177"/>
        <end position="191"/>
    </location>
</feature>
<evidence type="ECO:0000313" key="3">
    <source>
        <dbReference type="Proteomes" id="UP001148018"/>
    </source>
</evidence>
<comment type="caution">
    <text evidence="2">The sequence shown here is derived from an EMBL/GenBank/DDBJ whole genome shotgun (WGS) entry which is preliminary data.</text>
</comment>
<dbReference type="PANTHER" id="PTHR33775:SF4">
    <property type="entry name" value="CHROMOSOME 4 OPEN READING FRAME 54"/>
    <property type="match status" value="1"/>
</dbReference>
<feature type="region of interest" description="Disordered" evidence="1">
    <location>
        <begin position="571"/>
        <end position="611"/>
    </location>
</feature>
<feature type="region of interest" description="Disordered" evidence="1">
    <location>
        <begin position="647"/>
        <end position="681"/>
    </location>
</feature>
<feature type="region of interest" description="Disordered" evidence="1">
    <location>
        <begin position="1"/>
        <end position="193"/>
    </location>
</feature>
<feature type="compositionally biased region" description="Basic residues" evidence="1">
    <location>
        <begin position="326"/>
        <end position="347"/>
    </location>
</feature>
<feature type="region of interest" description="Disordered" evidence="1">
    <location>
        <begin position="314"/>
        <end position="364"/>
    </location>
</feature>
<name>A0A9Q0I532_9TELE</name>
<dbReference type="PANTHER" id="PTHR33775">
    <property type="entry name" value="CARDIAC-ENRICHED FHL2-INTERACTING PROTEIN-RELATED"/>
    <property type="match status" value="1"/>
</dbReference>
<organism evidence="2 3">
    <name type="scientific">Muraenolepis orangiensis</name>
    <name type="common">Patagonian moray cod</name>
    <dbReference type="NCBI Taxonomy" id="630683"/>
    <lineage>
        <taxon>Eukaryota</taxon>
        <taxon>Metazoa</taxon>
        <taxon>Chordata</taxon>
        <taxon>Craniata</taxon>
        <taxon>Vertebrata</taxon>
        <taxon>Euteleostomi</taxon>
        <taxon>Actinopterygii</taxon>
        <taxon>Neopterygii</taxon>
        <taxon>Teleostei</taxon>
        <taxon>Neoteleostei</taxon>
        <taxon>Acanthomorphata</taxon>
        <taxon>Zeiogadaria</taxon>
        <taxon>Gadariae</taxon>
        <taxon>Gadiformes</taxon>
        <taxon>Muraenolepidoidei</taxon>
        <taxon>Muraenolepididae</taxon>
        <taxon>Muraenolepis</taxon>
    </lineage>
</organism>
<gene>
    <name evidence="2" type="ORF">NHX12_013884</name>
</gene>
<reference evidence="2" key="1">
    <citation type="submission" date="2022-07" db="EMBL/GenBank/DDBJ databases">
        <title>Chromosome-level genome of Muraenolepis orangiensis.</title>
        <authorList>
            <person name="Kim J."/>
        </authorList>
    </citation>
    <scope>NUCLEOTIDE SEQUENCE</scope>
    <source>
        <strain evidence="2">KU_S4_2022</strain>
        <tissue evidence="2">Muscle</tissue>
    </source>
</reference>
<evidence type="ECO:0000313" key="2">
    <source>
        <dbReference type="EMBL" id="KAJ3585163.1"/>
    </source>
</evidence>
<feature type="region of interest" description="Disordered" evidence="1">
    <location>
        <begin position="478"/>
        <end position="498"/>
    </location>
</feature>
<feature type="compositionally biased region" description="Low complexity" evidence="1">
    <location>
        <begin position="107"/>
        <end position="116"/>
    </location>
</feature>
<accession>A0A9Q0I532</accession>
<proteinExistence type="predicted"/>
<feature type="compositionally biased region" description="Gly residues" evidence="1">
    <location>
        <begin position="599"/>
        <end position="608"/>
    </location>
</feature>
<feature type="compositionally biased region" description="Basic and acidic residues" evidence="1">
    <location>
        <begin position="647"/>
        <end position="669"/>
    </location>
</feature>